<feature type="coiled-coil region" evidence="1">
    <location>
        <begin position="398"/>
        <end position="500"/>
    </location>
</feature>
<feature type="compositionally biased region" description="Low complexity" evidence="2">
    <location>
        <begin position="146"/>
        <end position="163"/>
    </location>
</feature>
<feature type="compositionally biased region" description="Polar residues" evidence="2">
    <location>
        <begin position="123"/>
        <end position="145"/>
    </location>
</feature>
<dbReference type="InParanoid" id="B8CD54"/>
<reference evidence="3 4" key="1">
    <citation type="journal article" date="2004" name="Science">
        <title>The genome of the diatom Thalassiosira pseudonana: ecology, evolution, and metabolism.</title>
        <authorList>
            <person name="Armbrust E.V."/>
            <person name="Berges J.A."/>
            <person name="Bowler C."/>
            <person name="Green B.R."/>
            <person name="Martinez D."/>
            <person name="Putnam N.H."/>
            <person name="Zhou S."/>
            <person name="Allen A.E."/>
            <person name="Apt K.E."/>
            <person name="Bechner M."/>
            <person name="Brzezinski M.A."/>
            <person name="Chaal B.K."/>
            <person name="Chiovitti A."/>
            <person name="Davis A.K."/>
            <person name="Demarest M.S."/>
            <person name="Detter J.C."/>
            <person name="Glavina T."/>
            <person name="Goodstein D."/>
            <person name="Hadi M.Z."/>
            <person name="Hellsten U."/>
            <person name="Hildebrand M."/>
            <person name="Jenkins B.D."/>
            <person name="Jurka J."/>
            <person name="Kapitonov V.V."/>
            <person name="Kroger N."/>
            <person name="Lau W.W."/>
            <person name="Lane T.W."/>
            <person name="Larimer F.W."/>
            <person name="Lippmeier J.C."/>
            <person name="Lucas S."/>
            <person name="Medina M."/>
            <person name="Montsant A."/>
            <person name="Obornik M."/>
            <person name="Parker M.S."/>
            <person name="Palenik B."/>
            <person name="Pazour G.J."/>
            <person name="Richardson P.M."/>
            <person name="Rynearson T.A."/>
            <person name="Saito M.A."/>
            <person name="Schwartz D.C."/>
            <person name="Thamatrakoln K."/>
            <person name="Valentin K."/>
            <person name="Vardi A."/>
            <person name="Wilkerson F.P."/>
            <person name="Rokhsar D.S."/>
        </authorList>
    </citation>
    <scope>NUCLEOTIDE SEQUENCE [LARGE SCALE GENOMIC DNA]</scope>
    <source>
        <strain evidence="3 4">CCMP1335</strain>
    </source>
</reference>
<name>B8CD54_THAPS</name>
<protein>
    <submittedName>
        <fullName evidence="3">Uncharacterized protein</fullName>
    </submittedName>
</protein>
<dbReference type="STRING" id="35128.B8CD54"/>
<organism evidence="3 4">
    <name type="scientific">Thalassiosira pseudonana</name>
    <name type="common">Marine diatom</name>
    <name type="synonym">Cyclotella nana</name>
    <dbReference type="NCBI Taxonomy" id="35128"/>
    <lineage>
        <taxon>Eukaryota</taxon>
        <taxon>Sar</taxon>
        <taxon>Stramenopiles</taxon>
        <taxon>Ochrophyta</taxon>
        <taxon>Bacillariophyta</taxon>
        <taxon>Coscinodiscophyceae</taxon>
        <taxon>Thalassiosirophycidae</taxon>
        <taxon>Thalassiosirales</taxon>
        <taxon>Thalassiosiraceae</taxon>
        <taxon>Thalassiosira</taxon>
    </lineage>
</organism>
<keyword evidence="4" id="KW-1185">Reference proteome</keyword>
<feature type="compositionally biased region" description="Low complexity" evidence="2">
    <location>
        <begin position="23"/>
        <end position="44"/>
    </location>
</feature>
<evidence type="ECO:0000313" key="4">
    <source>
        <dbReference type="Proteomes" id="UP000001449"/>
    </source>
</evidence>
<gene>
    <name evidence="3" type="ORF">THAPSDRAFT_10083</name>
</gene>
<dbReference type="AlphaFoldDB" id="B8CD54"/>
<feature type="compositionally biased region" description="Gly residues" evidence="2">
    <location>
        <begin position="107"/>
        <end position="116"/>
    </location>
</feature>
<evidence type="ECO:0000313" key="3">
    <source>
        <dbReference type="EMBL" id="EED88549.1"/>
    </source>
</evidence>
<dbReference type="PaxDb" id="35128-Thaps10083"/>
<feature type="region of interest" description="Disordered" evidence="2">
    <location>
        <begin position="94"/>
        <end position="182"/>
    </location>
</feature>
<feature type="region of interest" description="Disordered" evidence="2">
    <location>
        <begin position="1"/>
        <end position="68"/>
    </location>
</feature>
<proteinExistence type="predicted"/>
<accession>B8CD54</accession>
<dbReference type="GeneID" id="7444302"/>
<reference evidence="3 4" key="2">
    <citation type="journal article" date="2008" name="Nature">
        <title>The Phaeodactylum genome reveals the evolutionary history of diatom genomes.</title>
        <authorList>
            <person name="Bowler C."/>
            <person name="Allen A.E."/>
            <person name="Badger J.H."/>
            <person name="Grimwood J."/>
            <person name="Jabbari K."/>
            <person name="Kuo A."/>
            <person name="Maheswari U."/>
            <person name="Martens C."/>
            <person name="Maumus F."/>
            <person name="Otillar R.P."/>
            <person name="Rayko E."/>
            <person name="Salamov A."/>
            <person name="Vandepoele K."/>
            <person name="Beszteri B."/>
            <person name="Gruber A."/>
            <person name="Heijde M."/>
            <person name="Katinka M."/>
            <person name="Mock T."/>
            <person name="Valentin K."/>
            <person name="Verret F."/>
            <person name="Berges J.A."/>
            <person name="Brownlee C."/>
            <person name="Cadoret J.P."/>
            <person name="Chiovitti A."/>
            <person name="Choi C.J."/>
            <person name="Coesel S."/>
            <person name="De Martino A."/>
            <person name="Detter J.C."/>
            <person name="Durkin C."/>
            <person name="Falciatore A."/>
            <person name="Fournet J."/>
            <person name="Haruta M."/>
            <person name="Huysman M.J."/>
            <person name="Jenkins B.D."/>
            <person name="Jiroutova K."/>
            <person name="Jorgensen R.E."/>
            <person name="Joubert Y."/>
            <person name="Kaplan A."/>
            <person name="Kroger N."/>
            <person name="Kroth P.G."/>
            <person name="La Roche J."/>
            <person name="Lindquist E."/>
            <person name="Lommer M."/>
            <person name="Martin-Jezequel V."/>
            <person name="Lopez P.J."/>
            <person name="Lucas S."/>
            <person name="Mangogna M."/>
            <person name="McGinnis K."/>
            <person name="Medlin L.K."/>
            <person name="Montsant A."/>
            <person name="Oudot-Le Secq M.P."/>
            <person name="Napoli C."/>
            <person name="Obornik M."/>
            <person name="Parker M.S."/>
            <person name="Petit J.L."/>
            <person name="Porcel B.M."/>
            <person name="Poulsen N."/>
            <person name="Robison M."/>
            <person name="Rychlewski L."/>
            <person name="Rynearson T.A."/>
            <person name="Schmutz J."/>
            <person name="Shapiro H."/>
            <person name="Siaut M."/>
            <person name="Stanley M."/>
            <person name="Sussman M.R."/>
            <person name="Taylor A.R."/>
            <person name="Vardi A."/>
            <person name="von Dassow P."/>
            <person name="Vyverman W."/>
            <person name="Willis A."/>
            <person name="Wyrwicz L.S."/>
            <person name="Rokhsar D.S."/>
            <person name="Weissenbach J."/>
            <person name="Armbrust E.V."/>
            <person name="Green B.R."/>
            <person name="Van de Peer Y."/>
            <person name="Grigoriev I.V."/>
        </authorList>
    </citation>
    <scope>NUCLEOTIDE SEQUENCE [LARGE SCALE GENOMIC DNA]</scope>
    <source>
        <strain evidence="3 4">CCMP1335</strain>
    </source>
</reference>
<keyword evidence="1" id="KW-0175">Coiled coil</keyword>
<evidence type="ECO:0000256" key="2">
    <source>
        <dbReference type="SAM" id="MobiDB-lite"/>
    </source>
</evidence>
<dbReference type="KEGG" id="tps:THAPSDRAFT_10083"/>
<dbReference type="RefSeq" id="XP_002294194.1">
    <property type="nucleotide sequence ID" value="XM_002294158.1"/>
</dbReference>
<dbReference type="Proteomes" id="UP000001449">
    <property type="component" value="Chromosome 15"/>
</dbReference>
<dbReference type="EMBL" id="CM000650">
    <property type="protein sequence ID" value="EED88549.1"/>
    <property type="molecule type" value="Genomic_DNA"/>
</dbReference>
<dbReference type="OMA" id="HEKRYHA"/>
<sequence>MSASVSSTRLAQVANARRRQRKAAALNKPTTDTSNPTTSITSSSFESKENLKGLRTLSTEDDSTIATWDGQSQSASLMSCVTEDSFNFAPPMPLTIRSRSPSVGNARLGGGGGGGTEAVTPRRGNNSGFEATPKNTAFSSRTKLINNNNNNNNNNNASSSSSSPPTIQQMQHLASERDKHRMDSQLFKRKLQSALEDRTAALKEKESEINELIKQVGLLTLELDQIKRSRRDDSESKLAVVTSQLSKLQTQHTALDKKYNAEKKKLNSMLTNSNAALEKNQKELEDVVERMKSERDDLEGRLEECLVELDELKEKTGERCSLFEQQEVELETLRSEHLTALDSAKHQLSQKEKELSSALKEKSTLESYLRDEISSLESEVLSLKDTREHEKRYHAKVVETLKEEVSSARKLCDESKSTLMLEMEEEKKGYEEKVSFYKGEMESLRNQLQVARQQGECDRKELNSIKSLYEGRLEESTREKNEMEAKLEKTLKDIEALKAVRGKDIELLESELEKTYASKLETDQQLKDTKRQLQMSLRSLDEMALDGSKMRSDLESIMKDFQVQKFNLSKEITTLKMMNEEQKDVVRELTLENKSKYDN</sequence>
<feature type="coiled-coil region" evidence="1">
    <location>
        <begin position="188"/>
        <end position="315"/>
    </location>
</feature>
<evidence type="ECO:0000256" key="1">
    <source>
        <dbReference type="SAM" id="Coils"/>
    </source>
</evidence>
<dbReference type="HOGENOM" id="CLU_456002_0_0_1"/>